<proteinExistence type="predicted"/>
<organism evidence="1">
    <name type="scientific">Arundo donax</name>
    <name type="common">Giant reed</name>
    <name type="synonym">Donax arundinaceus</name>
    <dbReference type="NCBI Taxonomy" id="35708"/>
    <lineage>
        <taxon>Eukaryota</taxon>
        <taxon>Viridiplantae</taxon>
        <taxon>Streptophyta</taxon>
        <taxon>Embryophyta</taxon>
        <taxon>Tracheophyta</taxon>
        <taxon>Spermatophyta</taxon>
        <taxon>Magnoliopsida</taxon>
        <taxon>Liliopsida</taxon>
        <taxon>Poales</taxon>
        <taxon>Poaceae</taxon>
        <taxon>PACMAD clade</taxon>
        <taxon>Arundinoideae</taxon>
        <taxon>Arundineae</taxon>
        <taxon>Arundo</taxon>
    </lineage>
</organism>
<reference evidence="1" key="2">
    <citation type="journal article" date="2015" name="Data Brief">
        <title>Shoot transcriptome of the giant reed, Arundo donax.</title>
        <authorList>
            <person name="Barrero R.A."/>
            <person name="Guerrero F.D."/>
            <person name="Moolhuijzen P."/>
            <person name="Goolsby J.A."/>
            <person name="Tidwell J."/>
            <person name="Bellgard S.E."/>
            <person name="Bellgard M.I."/>
        </authorList>
    </citation>
    <scope>NUCLEOTIDE SEQUENCE</scope>
    <source>
        <tissue evidence="1">Shoot tissue taken approximately 20 cm above the soil surface</tissue>
    </source>
</reference>
<protein>
    <submittedName>
        <fullName evidence="1">Uncharacterized protein</fullName>
    </submittedName>
</protein>
<dbReference type="EMBL" id="GBRH01190069">
    <property type="protein sequence ID" value="JAE07827.1"/>
    <property type="molecule type" value="Transcribed_RNA"/>
</dbReference>
<dbReference type="AlphaFoldDB" id="A0A0A9F640"/>
<sequence length="21" mass="2571">MIKYCSQEFSTESKIYLHLLH</sequence>
<evidence type="ECO:0000313" key="1">
    <source>
        <dbReference type="EMBL" id="JAE07827.1"/>
    </source>
</evidence>
<reference evidence="1" key="1">
    <citation type="submission" date="2014-09" db="EMBL/GenBank/DDBJ databases">
        <authorList>
            <person name="Magalhaes I.L.F."/>
            <person name="Oliveira U."/>
            <person name="Santos F.R."/>
            <person name="Vidigal T.H.D.A."/>
            <person name="Brescovit A.D."/>
            <person name="Santos A.J."/>
        </authorList>
    </citation>
    <scope>NUCLEOTIDE SEQUENCE</scope>
    <source>
        <tissue evidence="1">Shoot tissue taken approximately 20 cm above the soil surface</tissue>
    </source>
</reference>
<name>A0A0A9F640_ARUDO</name>
<accession>A0A0A9F640</accession>